<evidence type="ECO:0000256" key="8">
    <source>
        <dbReference type="ARBA" id="ARBA00022989"/>
    </source>
</evidence>
<evidence type="ECO:0000313" key="22">
    <source>
        <dbReference type="Proteomes" id="UP001652642"/>
    </source>
</evidence>
<dbReference type="InParanoid" id="A0A6J0V0C2"/>
<keyword evidence="10" id="KW-0472">Membrane</keyword>
<evidence type="ECO:0000256" key="15">
    <source>
        <dbReference type="ARBA" id="ARBA00036234"/>
    </source>
</evidence>
<evidence type="ECO:0000256" key="18">
    <source>
        <dbReference type="RuleBase" id="RU003832"/>
    </source>
</evidence>
<name>A0A6J0V0C2_9SAUR</name>
<dbReference type="UniPathway" id="UPA00378"/>
<dbReference type="EC" id="2.4.1.-" evidence="18"/>
<dbReference type="CTD" id="2526"/>
<keyword evidence="6 18" id="KW-0812">Transmembrane</keyword>
<evidence type="ECO:0000256" key="6">
    <source>
        <dbReference type="ARBA" id="ARBA00022692"/>
    </source>
</evidence>
<evidence type="ECO:0000256" key="10">
    <source>
        <dbReference type="ARBA" id="ARBA00023136"/>
    </source>
</evidence>
<feature type="domain" description="Fucosyltransferase C-terminal" evidence="20">
    <location>
        <begin position="312"/>
        <end position="486"/>
    </location>
</feature>
<evidence type="ECO:0000256" key="2">
    <source>
        <dbReference type="ARBA" id="ARBA00004922"/>
    </source>
</evidence>
<comment type="catalytic activity">
    <reaction evidence="13">
        <text>a beta-D-galactosyl-(1-&gt;4)-N-acetyl-beta-D-glucosaminyl derivative + GDP-beta-L-fucose = a beta-D-galactosyl-(1-&gt;4)-[alpha-L-fucosyl-(1-&gt;3)]-N-acetyl-beta-D-glucosaminyl derivative + GDP + H(+)</text>
        <dbReference type="Rhea" id="RHEA:14257"/>
        <dbReference type="ChEBI" id="CHEBI:15378"/>
        <dbReference type="ChEBI" id="CHEBI:57273"/>
        <dbReference type="ChEBI" id="CHEBI:58189"/>
        <dbReference type="ChEBI" id="CHEBI:133507"/>
        <dbReference type="ChEBI" id="CHEBI:137941"/>
        <dbReference type="EC" id="2.4.1.152"/>
    </reaction>
    <physiologicalReaction direction="left-to-right" evidence="13">
        <dbReference type="Rhea" id="RHEA:14258"/>
    </physiologicalReaction>
</comment>
<evidence type="ECO:0000256" key="13">
    <source>
        <dbReference type="ARBA" id="ARBA00029329"/>
    </source>
</evidence>
<keyword evidence="9 18" id="KW-0333">Golgi apparatus</keyword>
<feature type="region of interest" description="Disordered" evidence="19">
    <location>
        <begin position="1"/>
        <end position="106"/>
    </location>
</feature>
<evidence type="ECO:0000259" key="20">
    <source>
        <dbReference type="Pfam" id="PF00852"/>
    </source>
</evidence>
<keyword evidence="22" id="KW-1185">Reference proteome</keyword>
<evidence type="ECO:0000256" key="19">
    <source>
        <dbReference type="SAM" id="MobiDB-lite"/>
    </source>
</evidence>
<comment type="subcellular location">
    <subcellularLocation>
        <location evidence="1">Golgi apparatus membrane</location>
        <topology evidence="1">Single-pass type II membrane protein</topology>
    </subcellularLocation>
    <subcellularLocation>
        <location evidence="18">Golgi apparatus</location>
        <location evidence="18">Golgi stack membrane</location>
        <topology evidence="18">Single-pass type II membrane protein</topology>
    </subcellularLocation>
</comment>
<dbReference type="KEGG" id="pvt:110087566"/>
<keyword evidence="12" id="KW-0395">Inflammatory response</keyword>
<evidence type="ECO:0000256" key="9">
    <source>
        <dbReference type="ARBA" id="ARBA00023034"/>
    </source>
</evidence>
<comment type="function">
    <text evidence="17">Catalyzes alpha(1-&gt;3) linkage of fucosyl moiety transferred from GDP-beta-L-fucose to N-acetyl glucosamine (GlcNAc) within type 2 lactosamine (LacNAc, Gal-beta(1-&gt;4)GlcNAc) glycan attached to N- or O-linked glycoproteins. Robustly fucosylates nonsialylated distal LacNAc unit of the polylactosamine chain to form Lewis X antigen (CD15), a glycan determinant known to mediate important cellular functions in development and immunity. Fucosylates with lower efficiency sialylated LacNAc acceptors to form sialyl Lewis X and 6-sulfo sialyl Lewis X determinants that serve as recognition epitopes for C-type lectins. Together with FUT7 contributes to SELE, SELL and SELP selectin ligand biosynthesis and selectin-dependent lymphocyte homing, leukocyte migration and blood leukocyte homeostasis. In a cell type specific manner, may also fucosylate the internal LacNAc unit of the polylactosamine chain to form VIM-2 antigen that serves as recognition epitope for SELE.</text>
</comment>
<reference evidence="23" key="1">
    <citation type="submission" date="2025-08" db="UniProtKB">
        <authorList>
            <consortium name="RefSeq"/>
        </authorList>
    </citation>
    <scope>IDENTIFICATION</scope>
</reference>
<organism evidence="22 23">
    <name type="scientific">Pogona vitticeps</name>
    <name type="common">central bearded dragon</name>
    <dbReference type="NCBI Taxonomy" id="103695"/>
    <lineage>
        <taxon>Eukaryota</taxon>
        <taxon>Metazoa</taxon>
        <taxon>Chordata</taxon>
        <taxon>Craniata</taxon>
        <taxon>Vertebrata</taxon>
        <taxon>Euteleostomi</taxon>
        <taxon>Lepidosauria</taxon>
        <taxon>Squamata</taxon>
        <taxon>Bifurcata</taxon>
        <taxon>Unidentata</taxon>
        <taxon>Episquamata</taxon>
        <taxon>Toxicofera</taxon>
        <taxon>Iguania</taxon>
        <taxon>Acrodonta</taxon>
        <taxon>Agamidae</taxon>
        <taxon>Amphibolurinae</taxon>
        <taxon>Pogona</taxon>
    </lineage>
</organism>
<comment type="catalytic activity">
    <reaction evidence="16">
        <text>an N-acetyl-alpha-neuraminyl-(2-&gt;3)-beta-D-galactosyl-(1-&gt;4)-N-acetyl-beta-D-glucosaminyl derivative + GDP-beta-L-fucose = an alpha-Neu5Ac-(2-&gt;3)-beta-D-Gal-(1-&gt;4)-[alpha-L-Fuc-(1-&gt;3)]-beta-D-GlcNAc derivative + GDP + H(+)</text>
        <dbReference type="Rhea" id="RHEA:56076"/>
        <dbReference type="ChEBI" id="CHEBI:15378"/>
        <dbReference type="ChEBI" id="CHEBI:57273"/>
        <dbReference type="ChEBI" id="CHEBI:58189"/>
        <dbReference type="ChEBI" id="CHEBI:136545"/>
        <dbReference type="ChEBI" id="CHEBI:139509"/>
    </reaction>
    <physiologicalReaction direction="left-to-right" evidence="16">
        <dbReference type="Rhea" id="RHEA:56077"/>
    </physiologicalReaction>
</comment>
<feature type="domain" description="Fucosyltransferase N-terminal" evidence="21">
    <location>
        <begin position="190"/>
        <end position="297"/>
    </location>
</feature>
<dbReference type="Gene3D" id="3.40.50.11660">
    <property type="entry name" value="Glycosyl transferase family 10, C-terminal domain"/>
    <property type="match status" value="1"/>
</dbReference>
<proteinExistence type="inferred from homology"/>
<evidence type="ECO:0000313" key="23">
    <source>
        <dbReference type="RefSeq" id="XP_020665015.2"/>
    </source>
</evidence>
<evidence type="ECO:0000256" key="3">
    <source>
        <dbReference type="ARBA" id="ARBA00008919"/>
    </source>
</evidence>
<dbReference type="GO" id="GO:0032580">
    <property type="term" value="C:Golgi cisterna membrane"/>
    <property type="evidence" value="ECO:0007669"/>
    <property type="project" value="UniProtKB-SubCell"/>
</dbReference>
<dbReference type="PANTHER" id="PTHR11929">
    <property type="entry name" value="ALPHA- 1,3 -FUCOSYLTRANSFERASE"/>
    <property type="match status" value="1"/>
</dbReference>
<evidence type="ECO:0000256" key="7">
    <source>
        <dbReference type="ARBA" id="ARBA00022968"/>
    </source>
</evidence>
<keyword evidence="8" id="KW-1133">Transmembrane helix</keyword>
<keyword evidence="4 18" id="KW-0328">Glycosyltransferase</keyword>
<accession>A0A6J0V0C2</accession>
<dbReference type="Pfam" id="PF17039">
    <property type="entry name" value="Glyco_tran_10_N"/>
    <property type="match status" value="1"/>
</dbReference>
<sequence length="489" mass="55643">MAEPGRASGPGGRPHLSAPEAGQGAGVGRRRWPEQHPAPPQQQPQERPRHASPALHSSLWPAPAPAATLPGERAPLSSAAPGFGEKRPRVSGTPSEEAPTWRRRRPAMEPLEPGVWKLRGRLQDARWLLLLRRRLPPCSCSLPSLAKRPWRRLLAAGLTCCAVLALCALSNLPDLLPRGERPAGRDAQEEPVTVLLWWQPFGRGRGFGDCRARFNISACRLTTNRSRLREAQAVVFHHRDLVLEGLGELPEARSPAQRWVWMNFESPSHSQGLGDLSGLFNWTMSYKVDSDVFVPYGYLRPKRAPVSQLALPKKTKLVAWVISNWHEDHARVQYYRQLKDYVPIDVYGAGRLELKNNSVVKTVSQYKFYLAFENSQHQDYITEKLWKNALMSWAVPIVLGPSRSNYELFIPSDAFIHINDFSGPKQLALYLKFLDRNKSRYRRYFAWRKHYDVHATSFWSEHCCRVCDAVRTAGQQHKTIQNLANWFEH</sequence>
<dbReference type="Proteomes" id="UP001652642">
    <property type="component" value="Chromosome 3"/>
</dbReference>
<evidence type="ECO:0000256" key="14">
    <source>
        <dbReference type="ARBA" id="ARBA00035849"/>
    </source>
</evidence>
<evidence type="ECO:0000256" key="5">
    <source>
        <dbReference type="ARBA" id="ARBA00022679"/>
    </source>
</evidence>
<keyword evidence="5 18" id="KW-0808">Transferase</keyword>
<evidence type="ECO:0000256" key="1">
    <source>
        <dbReference type="ARBA" id="ARBA00004323"/>
    </source>
</evidence>
<evidence type="ECO:0000256" key="4">
    <source>
        <dbReference type="ARBA" id="ARBA00022676"/>
    </source>
</evidence>
<comment type="catalytic activity">
    <reaction evidence="15">
        <text>an alpha-Neu5Ac-(2-&gt;3)-beta-D-Gal-(1-&gt;4)-beta-D-GlcNAc-(1-&gt;3)-beta-D-Gal-(1-&gt;4)-beta-D-GlcNAc derivative + GDP-beta-L-fucose = an alpha-Neu5Ac-(2-&gt;3)-beta-D-Gal-(1-&gt;4)-beta-D-GlcNAc-(1-&gt;3)-beta-D-Gal-(1-&gt;4)-[alpha-L-Fuc-(1-&gt;3)]-beta-D-GlcNAc derivative + GDP + H(+)</text>
        <dbReference type="Rhea" id="RHEA:68044"/>
        <dbReference type="ChEBI" id="CHEBI:15378"/>
        <dbReference type="ChEBI" id="CHEBI:57273"/>
        <dbReference type="ChEBI" id="CHEBI:58189"/>
        <dbReference type="ChEBI" id="CHEBI:145343"/>
        <dbReference type="ChEBI" id="CHEBI:176900"/>
    </reaction>
    <physiologicalReaction direction="left-to-right" evidence="15">
        <dbReference type="Rhea" id="RHEA:68045"/>
    </physiologicalReaction>
</comment>
<dbReference type="GeneID" id="110087566"/>
<keyword evidence="11" id="KW-0325">Glycoprotein</keyword>
<dbReference type="AlphaFoldDB" id="A0A6J0V0C2"/>
<comment type="similarity">
    <text evidence="3 18">Belongs to the glycosyltransferase 10 family.</text>
</comment>
<dbReference type="InterPro" id="IPR055270">
    <property type="entry name" value="Glyco_tran_10_C"/>
</dbReference>
<comment type="catalytic activity">
    <reaction evidence="14">
        <text>an alpha-Neu5Ac-(2-&gt;3)-beta-D-Gal-(1-&gt;4)-beta-D-GlcNAc6S derivative + GDP-beta-L-fucose = an alpha-Neu5Ac-(2-&gt;3)-beta-D-Gal-(1-&gt;4)-[alpha-L-Fuc-(1-&gt;3)]-beta-D-GlcNAc6S derivative + GDP + H(+)</text>
        <dbReference type="Rhea" id="RHEA:62004"/>
        <dbReference type="ChEBI" id="CHEBI:15378"/>
        <dbReference type="ChEBI" id="CHEBI:57273"/>
        <dbReference type="ChEBI" id="CHEBI:58189"/>
        <dbReference type="ChEBI" id="CHEBI:145344"/>
        <dbReference type="ChEBI" id="CHEBI:145345"/>
    </reaction>
    <physiologicalReaction direction="left-to-right" evidence="14">
        <dbReference type="Rhea" id="RHEA:62005"/>
    </physiologicalReaction>
</comment>
<dbReference type="RefSeq" id="XP_020665015.2">
    <property type="nucleotide sequence ID" value="XM_020809356.2"/>
</dbReference>
<protein>
    <recommendedName>
        <fullName evidence="18">Fucosyltransferase</fullName>
        <ecNumber evidence="18">2.4.1.-</ecNumber>
    </recommendedName>
</protein>
<evidence type="ECO:0000256" key="11">
    <source>
        <dbReference type="ARBA" id="ARBA00023180"/>
    </source>
</evidence>
<dbReference type="GO" id="GO:0000139">
    <property type="term" value="C:Golgi membrane"/>
    <property type="evidence" value="ECO:0007669"/>
    <property type="project" value="UniProtKB-SubCell"/>
</dbReference>
<dbReference type="Pfam" id="PF00852">
    <property type="entry name" value="Glyco_transf_10"/>
    <property type="match status" value="1"/>
</dbReference>
<dbReference type="GO" id="GO:0017083">
    <property type="term" value="F:4-galactosyl-N-acetylglucosaminide 3-alpha-L-fucosyltransferase activity"/>
    <property type="evidence" value="ECO:0007669"/>
    <property type="project" value="UniProtKB-EC"/>
</dbReference>
<dbReference type="InterPro" id="IPR001503">
    <property type="entry name" value="Glyco_trans_10"/>
</dbReference>
<dbReference type="OrthoDB" id="427096at2759"/>
<dbReference type="PANTHER" id="PTHR11929:SF132">
    <property type="entry name" value="ALPHA-(1,3)-FUCOSYLTRANSFERASE 4"/>
    <property type="match status" value="1"/>
</dbReference>
<gene>
    <name evidence="23" type="primary">FUT4</name>
</gene>
<dbReference type="InterPro" id="IPR038577">
    <property type="entry name" value="GT10-like_C_sf"/>
</dbReference>
<dbReference type="GO" id="GO:0006954">
    <property type="term" value="P:inflammatory response"/>
    <property type="evidence" value="ECO:0007669"/>
    <property type="project" value="UniProtKB-KW"/>
</dbReference>
<dbReference type="InterPro" id="IPR031481">
    <property type="entry name" value="Glyco_tran_10_N"/>
</dbReference>
<comment type="pathway">
    <text evidence="2">Protein modification; protein glycosylation.</text>
</comment>
<evidence type="ECO:0000256" key="12">
    <source>
        <dbReference type="ARBA" id="ARBA00023198"/>
    </source>
</evidence>
<evidence type="ECO:0000259" key="21">
    <source>
        <dbReference type="Pfam" id="PF17039"/>
    </source>
</evidence>
<dbReference type="SUPFAM" id="SSF53756">
    <property type="entry name" value="UDP-Glycosyltransferase/glycogen phosphorylase"/>
    <property type="match status" value="1"/>
</dbReference>
<keyword evidence="7" id="KW-0735">Signal-anchor</keyword>
<evidence type="ECO:0000256" key="16">
    <source>
        <dbReference type="ARBA" id="ARBA00036481"/>
    </source>
</evidence>
<evidence type="ECO:0000256" key="17">
    <source>
        <dbReference type="ARBA" id="ARBA00046186"/>
    </source>
</evidence>
<feature type="compositionally biased region" description="Low complexity" evidence="19">
    <location>
        <begin position="51"/>
        <end position="70"/>
    </location>
</feature>